<accession>A0A8S3WMX4</accession>
<gene>
    <name evidence="3" type="ORF">PAPOLLO_LOCUS7774</name>
</gene>
<keyword evidence="4" id="KW-1185">Reference proteome</keyword>
<feature type="region of interest" description="Disordered" evidence="1">
    <location>
        <begin position="33"/>
        <end position="57"/>
    </location>
</feature>
<evidence type="ECO:0000256" key="1">
    <source>
        <dbReference type="SAM" id="MobiDB-lite"/>
    </source>
</evidence>
<organism evidence="3 4">
    <name type="scientific">Parnassius apollo</name>
    <name type="common">Apollo butterfly</name>
    <name type="synonym">Papilio apollo</name>
    <dbReference type="NCBI Taxonomy" id="110799"/>
    <lineage>
        <taxon>Eukaryota</taxon>
        <taxon>Metazoa</taxon>
        <taxon>Ecdysozoa</taxon>
        <taxon>Arthropoda</taxon>
        <taxon>Hexapoda</taxon>
        <taxon>Insecta</taxon>
        <taxon>Pterygota</taxon>
        <taxon>Neoptera</taxon>
        <taxon>Endopterygota</taxon>
        <taxon>Lepidoptera</taxon>
        <taxon>Glossata</taxon>
        <taxon>Ditrysia</taxon>
        <taxon>Papilionoidea</taxon>
        <taxon>Papilionidae</taxon>
        <taxon>Parnassiinae</taxon>
        <taxon>Parnassini</taxon>
        <taxon>Parnassius</taxon>
        <taxon>Parnassius</taxon>
    </lineage>
</organism>
<keyword evidence="2" id="KW-1133">Transmembrane helix</keyword>
<feature type="transmembrane region" description="Helical" evidence="2">
    <location>
        <begin position="61"/>
        <end position="79"/>
    </location>
</feature>
<keyword evidence="2" id="KW-0812">Transmembrane</keyword>
<protein>
    <submittedName>
        <fullName evidence="3">(apollo) hypothetical protein</fullName>
    </submittedName>
</protein>
<proteinExistence type="predicted"/>
<comment type="caution">
    <text evidence="3">The sequence shown here is derived from an EMBL/GenBank/DDBJ whole genome shotgun (WGS) entry which is preliminary data.</text>
</comment>
<evidence type="ECO:0000313" key="4">
    <source>
        <dbReference type="Proteomes" id="UP000691718"/>
    </source>
</evidence>
<dbReference type="EMBL" id="CAJQZP010000541">
    <property type="protein sequence ID" value="CAG4967362.1"/>
    <property type="molecule type" value="Genomic_DNA"/>
</dbReference>
<evidence type="ECO:0000256" key="2">
    <source>
        <dbReference type="SAM" id="Phobius"/>
    </source>
</evidence>
<name>A0A8S3WMX4_PARAO</name>
<dbReference type="AlphaFoldDB" id="A0A8S3WMX4"/>
<sequence length="88" mass="9968">MIRIARRLLQNGSVLSPKRIDFHLVRASQSSPHLKYNRSRERETCPLPLPPPKPKPKDDSAFWGAVFLATVAAAFAVYAKLDFLYCNL</sequence>
<keyword evidence="2" id="KW-0472">Membrane</keyword>
<reference evidence="3" key="1">
    <citation type="submission" date="2021-04" db="EMBL/GenBank/DDBJ databases">
        <authorList>
            <person name="Tunstrom K."/>
        </authorList>
    </citation>
    <scope>NUCLEOTIDE SEQUENCE</scope>
</reference>
<dbReference type="Proteomes" id="UP000691718">
    <property type="component" value="Unassembled WGS sequence"/>
</dbReference>
<evidence type="ECO:0000313" key="3">
    <source>
        <dbReference type="EMBL" id="CAG4967362.1"/>
    </source>
</evidence>